<accession>A0ABT6EUB4</accession>
<keyword evidence="6 7" id="KW-0472">Membrane</keyword>
<reference evidence="8" key="1">
    <citation type="journal article" date="2022" name="Genome Biol. Evol.">
        <title>A New Gene Family Diagnostic for Intracellular Biomineralization of Amorphous Ca Carbonates by Cyanobacteria.</title>
        <authorList>
            <person name="Benzerara K."/>
            <person name="Duprat E."/>
            <person name="Bitard-Feildel T."/>
            <person name="Caumes G."/>
            <person name="Cassier-Chauvat C."/>
            <person name="Chauvat F."/>
            <person name="Dezi M."/>
            <person name="Diop S.I."/>
            <person name="Gaschignard G."/>
            <person name="Gorgen S."/>
            <person name="Gugger M."/>
            <person name="Lopez-Garcia P."/>
            <person name="Millet M."/>
            <person name="Skouri-Panet F."/>
            <person name="Moreira D."/>
            <person name="Callebaut I."/>
        </authorList>
    </citation>
    <scope>NUCLEOTIDE SEQUENCE</scope>
    <source>
        <strain evidence="8">G9</strain>
    </source>
</reference>
<dbReference type="PANTHER" id="PTHR34229:SF1">
    <property type="entry name" value="METAL TRANSPORT PROTEIN HI_1621-RELATED"/>
    <property type="match status" value="1"/>
</dbReference>
<comment type="caution">
    <text evidence="8">The sequence shown here is derived from an EMBL/GenBank/DDBJ whole genome shotgun (WGS) entry which is preliminary data.</text>
</comment>
<evidence type="ECO:0000256" key="1">
    <source>
        <dbReference type="ARBA" id="ARBA00004651"/>
    </source>
</evidence>
<dbReference type="Proteomes" id="UP001154265">
    <property type="component" value="Unassembled WGS sequence"/>
</dbReference>
<organism evidence="8 9">
    <name type="scientific">Candidatus Synechococcus calcipolaris G9</name>
    <dbReference type="NCBI Taxonomy" id="1497997"/>
    <lineage>
        <taxon>Bacteria</taxon>
        <taxon>Bacillati</taxon>
        <taxon>Cyanobacteriota</taxon>
        <taxon>Cyanophyceae</taxon>
        <taxon>Synechococcales</taxon>
        <taxon>Synechococcaceae</taxon>
        <taxon>Synechococcus</taxon>
    </lineage>
</organism>
<gene>
    <name evidence="8" type="primary">cbiM</name>
    <name evidence="8" type="ORF">L3556_00795</name>
</gene>
<comment type="subcellular location">
    <subcellularLocation>
        <location evidence="1">Cell membrane</location>
        <topology evidence="1">Multi-pass membrane protein</topology>
    </subcellularLocation>
</comment>
<evidence type="ECO:0000256" key="2">
    <source>
        <dbReference type="ARBA" id="ARBA00022448"/>
    </source>
</evidence>
<feature type="transmembrane region" description="Helical" evidence="7">
    <location>
        <begin position="45"/>
        <end position="62"/>
    </location>
</feature>
<evidence type="ECO:0000313" key="8">
    <source>
        <dbReference type="EMBL" id="MDG2989475.1"/>
    </source>
</evidence>
<dbReference type="NCBIfam" id="NF004906">
    <property type="entry name" value="PRK06265.2-1"/>
    <property type="match status" value="1"/>
</dbReference>
<dbReference type="Gene3D" id="1.10.1760.20">
    <property type="match status" value="1"/>
</dbReference>
<protein>
    <submittedName>
        <fullName evidence="8">Cobalt transporter CbiM</fullName>
    </submittedName>
</protein>
<feature type="transmembrane region" description="Helical" evidence="7">
    <location>
        <begin position="74"/>
        <end position="98"/>
    </location>
</feature>
<evidence type="ECO:0000256" key="5">
    <source>
        <dbReference type="ARBA" id="ARBA00022989"/>
    </source>
</evidence>
<evidence type="ECO:0000313" key="9">
    <source>
        <dbReference type="Proteomes" id="UP001154265"/>
    </source>
</evidence>
<feature type="transmembrane region" description="Helical" evidence="7">
    <location>
        <begin position="6"/>
        <end position="25"/>
    </location>
</feature>
<keyword evidence="5 7" id="KW-1133">Transmembrane helix</keyword>
<evidence type="ECO:0000256" key="6">
    <source>
        <dbReference type="ARBA" id="ARBA00023136"/>
    </source>
</evidence>
<keyword evidence="2" id="KW-0813">Transport</keyword>
<keyword evidence="9" id="KW-1185">Reference proteome</keyword>
<dbReference type="PANTHER" id="PTHR34229">
    <property type="entry name" value="METAL TRANSPORT PROTEIN HI_1621-RELATED"/>
    <property type="match status" value="1"/>
</dbReference>
<evidence type="ECO:0000256" key="4">
    <source>
        <dbReference type="ARBA" id="ARBA00022692"/>
    </source>
</evidence>
<feature type="transmembrane region" description="Helical" evidence="7">
    <location>
        <begin position="178"/>
        <end position="205"/>
    </location>
</feature>
<feature type="transmembrane region" description="Helical" evidence="7">
    <location>
        <begin position="110"/>
        <end position="130"/>
    </location>
</feature>
<evidence type="ECO:0000256" key="3">
    <source>
        <dbReference type="ARBA" id="ARBA00022475"/>
    </source>
</evidence>
<sequence length="214" mass="22964">MHIPDGILPPSVCLTGYGATGLLTWASLKQLQRQYTDTSELVPRTAFLTAAFFAVSLIHIPVPPTSVHLMLPGLMGVLLGYAAMPAILIGVFLQAVMFGHGGLTTVGVNTLILGIPALVAYHIFASYRWLGRHWPFSGGRSLWAFLAGASGVVVAVCLFSGLLLGFLPTQLDRETEQLAIFILVMAHLPLVIIEGVMTAAIVNFLGRVKPELLY</sequence>
<dbReference type="InterPro" id="IPR002751">
    <property type="entry name" value="CbiM/NikMN"/>
</dbReference>
<feature type="transmembrane region" description="Helical" evidence="7">
    <location>
        <begin position="142"/>
        <end position="166"/>
    </location>
</feature>
<dbReference type="Pfam" id="PF01891">
    <property type="entry name" value="CbiM"/>
    <property type="match status" value="1"/>
</dbReference>
<evidence type="ECO:0000256" key="7">
    <source>
        <dbReference type="SAM" id="Phobius"/>
    </source>
</evidence>
<name>A0ABT6EUB4_9SYNE</name>
<keyword evidence="3" id="KW-1003">Cell membrane</keyword>
<proteinExistence type="predicted"/>
<reference evidence="8" key="2">
    <citation type="submission" date="2022-01" db="EMBL/GenBank/DDBJ databases">
        <authorList>
            <person name="Zivanovic Y."/>
            <person name="Moreira D."/>
            <person name="Lopez-Garcia P."/>
        </authorList>
    </citation>
    <scope>NUCLEOTIDE SEQUENCE</scope>
    <source>
        <strain evidence="8">G9</strain>
    </source>
</reference>
<dbReference type="EMBL" id="JAKKUT010000001">
    <property type="protein sequence ID" value="MDG2989475.1"/>
    <property type="molecule type" value="Genomic_DNA"/>
</dbReference>
<keyword evidence="4 7" id="KW-0812">Transmembrane</keyword>
<dbReference type="RefSeq" id="WP_277865398.1">
    <property type="nucleotide sequence ID" value="NZ_JAKKUT010000001.1"/>
</dbReference>